<accession>A0ABD2JMM6</accession>
<proteinExistence type="predicted"/>
<dbReference type="AlphaFoldDB" id="A0ABD2JMM6"/>
<evidence type="ECO:0000313" key="2">
    <source>
        <dbReference type="Proteomes" id="UP001620626"/>
    </source>
</evidence>
<comment type="caution">
    <text evidence="1">The sequence shown here is derived from an EMBL/GenBank/DDBJ whole genome shotgun (WGS) entry which is preliminary data.</text>
</comment>
<organism evidence="1 2">
    <name type="scientific">Heterodera trifolii</name>
    <dbReference type="NCBI Taxonomy" id="157864"/>
    <lineage>
        <taxon>Eukaryota</taxon>
        <taxon>Metazoa</taxon>
        <taxon>Ecdysozoa</taxon>
        <taxon>Nematoda</taxon>
        <taxon>Chromadorea</taxon>
        <taxon>Rhabditida</taxon>
        <taxon>Tylenchina</taxon>
        <taxon>Tylenchomorpha</taxon>
        <taxon>Tylenchoidea</taxon>
        <taxon>Heteroderidae</taxon>
        <taxon>Heteroderinae</taxon>
        <taxon>Heterodera</taxon>
    </lineage>
</organism>
<dbReference type="Proteomes" id="UP001620626">
    <property type="component" value="Unassembled WGS sequence"/>
</dbReference>
<name>A0ABD2JMM6_9BILA</name>
<gene>
    <name evidence="1" type="ORF">niasHT_027463</name>
</gene>
<protein>
    <submittedName>
        <fullName evidence="1">Uncharacterized protein</fullName>
    </submittedName>
</protein>
<sequence length="184" mass="21196">MVQQINWQNVRIFPNYDAALDVACPNGGTMEFVRISYSFTATYIYFNCIFGESETGLDIRNVKWDFLVENTITRCLALALFKLTLQINDLYRWHSKKNEFAKRCRDKSPKGIELNDGEHPIRSAAAAVACHRFGPKFVLRVTRDREKKELSDLNDRLAANYIEKVGFGPAERGQARPKRQTEDN</sequence>
<dbReference type="EMBL" id="JBICBT010000940">
    <property type="protein sequence ID" value="KAL3091843.1"/>
    <property type="molecule type" value="Genomic_DNA"/>
</dbReference>
<reference evidence="1 2" key="1">
    <citation type="submission" date="2024-10" db="EMBL/GenBank/DDBJ databases">
        <authorList>
            <person name="Kim D."/>
        </authorList>
    </citation>
    <scope>NUCLEOTIDE SEQUENCE [LARGE SCALE GENOMIC DNA]</scope>
    <source>
        <strain evidence="1">BH-2024</strain>
    </source>
</reference>
<evidence type="ECO:0000313" key="1">
    <source>
        <dbReference type="EMBL" id="KAL3091843.1"/>
    </source>
</evidence>
<keyword evidence="2" id="KW-1185">Reference proteome</keyword>